<dbReference type="Proteomes" id="UP000320643">
    <property type="component" value="Unassembled WGS sequence"/>
</dbReference>
<comment type="caution">
    <text evidence="1">The sequence shown here is derived from an EMBL/GenBank/DDBJ whole genome shotgun (WGS) entry which is preliminary data.</text>
</comment>
<proteinExistence type="predicted"/>
<accession>A0A552V194</accession>
<protein>
    <submittedName>
        <fullName evidence="1">Uncharacterized protein</fullName>
    </submittedName>
</protein>
<evidence type="ECO:0000313" key="2">
    <source>
        <dbReference type="Proteomes" id="UP000320643"/>
    </source>
</evidence>
<dbReference type="OrthoDB" id="1448119at2"/>
<gene>
    <name evidence="1" type="ORF">FMM05_10475</name>
</gene>
<evidence type="ECO:0000313" key="1">
    <source>
        <dbReference type="EMBL" id="TRW24251.1"/>
    </source>
</evidence>
<reference evidence="1 2" key="1">
    <citation type="submission" date="2019-07" db="EMBL/GenBank/DDBJ databases">
        <title>Flavobacterium sp. nov., isolated from glacier ice.</title>
        <authorList>
            <person name="Liu Q."/>
            <person name="Xin Y.-H."/>
        </authorList>
    </citation>
    <scope>NUCLEOTIDE SEQUENCE [LARGE SCALE GENOMIC DNA]</scope>
    <source>
        <strain evidence="1 2">ZT4R6</strain>
    </source>
</reference>
<dbReference type="EMBL" id="VJVZ01000006">
    <property type="protein sequence ID" value="TRW24251.1"/>
    <property type="molecule type" value="Genomic_DNA"/>
</dbReference>
<dbReference type="AlphaFoldDB" id="A0A552V194"/>
<sequence length="90" mass="10646">MDYGYKFEKLIDSYIGQPDRVTYSTNWTDKNERTALLFNACVMEYDKNSTEEVGEKLEYFMEELFNDTDEKLISIECLDFLTDLKLSNNV</sequence>
<dbReference type="RefSeq" id="WP_143373331.1">
    <property type="nucleotide sequence ID" value="NZ_VJVZ01000006.1"/>
</dbReference>
<keyword evidence="2" id="KW-1185">Reference proteome</keyword>
<name>A0A552V194_9FLAO</name>
<organism evidence="1 2">
    <name type="scientific">Flavobacterium zepuense</name>
    <dbReference type="NCBI Taxonomy" id="2593302"/>
    <lineage>
        <taxon>Bacteria</taxon>
        <taxon>Pseudomonadati</taxon>
        <taxon>Bacteroidota</taxon>
        <taxon>Flavobacteriia</taxon>
        <taxon>Flavobacteriales</taxon>
        <taxon>Flavobacteriaceae</taxon>
        <taxon>Flavobacterium</taxon>
    </lineage>
</organism>